<protein>
    <submittedName>
        <fullName evidence="1">Uncharacterized protein</fullName>
    </submittedName>
</protein>
<dbReference type="EMBL" id="JAKJXP020000003">
    <property type="protein sequence ID" value="KAK7757109.1"/>
    <property type="molecule type" value="Genomic_DNA"/>
</dbReference>
<reference evidence="1 2" key="1">
    <citation type="submission" date="2024-02" db="EMBL/GenBank/DDBJ databases">
        <title>De novo assembly and annotation of 12 fungi associated with fruit tree decline syndrome in Ontario, Canada.</title>
        <authorList>
            <person name="Sulman M."/>
            <person name="Ellouze W."/>
            <person name="Ilyukhin E."/>
        </authorList>
    </citation>
    <scope>NUCLEOTIDE SEQUENCE [LARGE SCALE GENOMIC DNA]</scope>
    <source>
        <strain evidence="1 2">M11/M66-122</strain>
    </source>
</reference>
<dbReference type="AlphaFoldDB" id="A0AAN9V9P5"/>
<keyword evidence="2" id="KW-1185">Reference proteome</keyword>
<name>A0AAN9V9P5_9PEZI</name>
<evidence type="ECO:0000313" key="1">
    <source>
        <dbReference type="EMBL" id="KAK7757109.1"/>
    </source>
</evidence>
<evidence type="ECO:0000313" key="2">
    <source>
        <dbReference type="Proteomes" id="UP001320420"/>
    </source>
</evidence>
<accession>A0AAN9V9P5</accession>
<dbReference type="Proteomes" id="UP001320420">
    <property type="component" value="Unassembled WGS sequence"/>
</dbReference>
<proteinExistence type="predicted"/>
<comment type="caution">
    <text evidence="1">The sequence shown here is derived from an EMBL/GenBank/DDBJ whole genome shotgun (WGS) entry which is preliminary data.</text>
</comment>
<organism evidence="1 2">
    <name type="scientific">Diatrype stigma</name>
    <dbReference type="NCBI Taxonomy" id="117547"/>
    <lineage>
        <taxon>Eukaryota</taxon>
        <taxon>Fungi</taxon>
        <taxon>Dikarya</taxon>
        <taxon>Ascomycota</taxon>
        <taxon>Pezizomycotina</taxon>
        <taxon>Sordariomycetes</taxon>
        <taxon>Xylariomycetidae</taxon>
        <taxon>Xylariales</taxon>
        <taxon>Diatrypaceae</taxon>
        <taxon>Diatrype</taxon>
    </lineage>
</organism>
<gene>
    <name evidence="1" type="ORF">SLS62_000656</name>
</gene>
<sequence length="273" mass="31512">MPATQVLHNIHEWLREHSPHLIREPGFPPRYSRKAPRARADDYQRRASTLVHQHRNIPQWFFGNKSQSNALVADITALAQGQALPHPRREQARDVLDELRLGMVFADFLVDAAGLRHASGASSCSTWHMSSAEDGDGYGERTAREIRRLRDELVIAIPRWTVVAARPQLPFLYVAACIYETDPARRRRKAILDRVVLLDRRFRLVREHFGYRSPDNFLVPRPAGTLSGMERFRLLLSEAKSRTCWDFERKTVPTVAEVFLKQARWSDESVDRL</sequence>